<feature type="region of interest" description="Disordered" evidence="1">
    <location>
        <begin position="1055"/>
        <end position="1099"/>
    </location>
</feature>
<dbReference type="Pfam" id="PF22786">
    <property type="entry name" value="Tag1_C"/>
    <property type="match status" value="1"/>
</dbReference>
<evidence type="ECO:0000259" key="3">
    <source>
        <dbReference type="Pfam" id="PF22786"/>
    </source>
</evidence>
<dbReference type="PANTHER" id="PTHR35895">
    <property type="entry name" value="CHROMOSOME 16, WHOLE GENOME SHOTGUN SEQUENCE"/>
    <property type="match status" value="1"/>
</dbReference>
<feature type="domain" description="Tag1 C-terminal" evidence="3">
    <location>
        <begin position="474"/>
        <end position="588"/>
    </location>
</feature>
<organism evidence="6 7">
    <name type="scientific">Aureobasidium melanogenum</name>
    <name type="common">Aureobasidium pullulans var. melanogenum</name>
    <dbReference type="NCBI Taxonomy" id="46634"/>
    <lineage>
        <taxon>Eukaryota</taxon>
        <taxon>Fungi</taxon>
        <taxon>Dikarya</taxon>
        <taxon>Ascomycota</taxon>
        <taxon>Pezizomycotina</taxon>
        <taxon>Dothideomycetes</taxon>
        <taxon>Dothideomycetidae</taxon>
        <taxon>Dothideales</taxon>
        <taxon>Saccotheciaceae</taxon>
        <taxon>Aureobasidium</taxon>
    </lineage>
</organism>
<feature type="transmembrane region" description="Helical" evidence="2">
    <location>
        <begin position="88"/>
        <end position="108"/>
    </location>
</feature>
<proteinExistence type="predicted"/>
<evidence type="ECO:0000259" key="4">
    <source>
        <dbReference type="Pfam" id="PF26150"/>
    </source>
</evidence>
<feature type="domain" description="Tag1-like fifth Ig-like" evidence="5">
    <location>
        <begin position="743"/>
        <end position="844"/>
    </location>
</feature>
<dbReference type="EMBL" id="JAHFYH010000044">
    <property type="protein sequence ID" value="KAH0219060.1"/>
    <property type="molecule type" value="Genomic_DNA"/>
</dbReference>
<dbReference type="InterPro" id="IPR059065">
    <property type="entry name" value="Ig_Tag1-like_4th"/>
</dbReference>
<evidence type="ECO:0000259" key="5">
    <source>
        <dbReference type="Pfam" id="PF26153"/>
    </source>
</evidence>
<feature type="region of interest" description="Disordered" evidence="1">
    <location>
        <begin position="1162"/>
        <end position="1211"/>
    </location>
</feature>
<keyword evidence="2" id="KW-0472">Membrane</keyword>
<dbReference type="Pfam" id="PF26153">
    <property type="entry name" value="LEA-2L_5"/>
    <property type="match status" value="1"/>
</dbReference>
<dbReference type="InterPro" id="IPR059066">
    <property type="entry name" value="Ig_Tag1-like_5th"/>
</dbReference>
<accession>A0A9P8K4P9</accession>
<feature type="compositionally biased region" description="Polar residues" evidence="1">
    <location>
        <begin position="1"/>
        <end position="13"/>
    </location>
</feature>
<dbReference type="InterPro" id="IPR046368">
    <property type="entry name" value="Tag1"/>
</dbReference>
<feature type="region of interest" description="Disordered" evidence="1">
    <location>
        <begin position="1"/>
        <end position="65"/>
    </location>
</feature>
<evidence type="ECO:0000313" key="7">
    <source>
        <dbReference type="Proteomes" id="UP000767238"/>
    </source>
</evidence>
<gene>
    <name evidence="6" type="ORF">KCV03_g6180</name>
</gene>
<comment type="caution">
    <text evidence="6">The sequence shown here is derived from an EMBL/GenBank/DDBJ whole genome shotgun (WGS) entry which is preliminary data.</text>
</comment>
<keyword evidence="2" id="KW-1133">Transmembrane helix</keyword>
<feature type="domain" description="Tag1-like fourth Ig-like" evidence="4">
    <location>
        <begin position="600"/>
        <end position="715"/>
    </location>
</feature>
<evidence type="ECO:0000313" key="6">
    <source>
        <dbReference type="EMBL" id="KAH0219060.1"/>
    </source>
</evidence>
<feature type="compositionally biased region" description="Polar residues" evidence="1">
    <location>
        <begin position="892"/>
        <end position="906"/>
    </location>
</feature>
<feature type="compositionally biased region" description="Low complexity" evidence="1">
    <location>
        <begin position="56"/>
        <end position="65"/>
    </location>
</feature>
<dbReference type="AlphaFoldDB" id="A0A9P8K4P9"/>
<feature type="region of interest" description="Disordered" evidence="1">
    <location>
        <begin position="933"/>
        <end position="960"/>
    </location>
</feature>
<dbReference type="OrthoDB" id="5596576at2759"/>
<dbReference type="Proteomes" id="UP000767238">
    <property type="component" value="Unassembled WGS sequence"/>
</dbReference>
<keyword evidence="2" id="KW-0812">Transmembrane</keyword>
<feature type="compositionally biased region" description="Acidic residues" evidence="1">
    <location>
        <begin position="1166"/>
        <end position="1175"/>
    </location>
</feature>
<dbReference type="InterPro" id="IPR025040">
    <property type="entry name" value="DUF3984"/>
</dbReference>
<dbReference type="Pfam" id="PF26174">
    <property type="entry name" value="LEA-2_1"/>
    <property type="match status" value="1"/>
</dbReference>
<feature type="non-terminal residue" evidence="6">
    <location>
        <position position="1"/>
    </location>
</feature>
<name>A0A9P8K4P9_AURME</name>
<reference evidence="6" key="2">
    <citation type="submission" date="2021-08" db="EMBL/GenBank/DDBJ databases">
        <authorList>
            <person name="Gostincar C."/>
            <person name="Sun X."/>
            <person name="Song Z."/>
            <person name="Gunde-Cimerman N."/>
        </authorList>
    </citation>
    <scope>NUCLEOTIDE SEQUENCE</scope>
    <source>
        <strain evidence="6">EXF-8016</strain>
    </source>
</reference>
<dbReference type="Pfam" id="PF13136">
    <property type="entry name" value="DUF3984"/>
    <property type="match status" value="2"/>
</dbReference>
<dbReference type="InterPro" id="IPR055011">
    <property type="entry name" value="Tag1_C"/>
</dbReference>
<feature type="compositionally biased region" description="Basic residues" evidence="1">
    <location>
        <begin position="845"/>
        <end position="854"/>
    </location>
</feature>
<feature type="compositionally biased region" description="Low complexity" evidence="1">
    <location>
        <begin position="14"/>
        <end position="28"/>
    </location>
</feature>
<feature type="compositionally biased region" description="Polar residues" evidence="1">
    <location>
        <begin position="29"/>
        <end position="55"/>
    </location>
</feature>
<protein>
    <submittedName>
        <fullName evidence="6">Uncharacterized protein</fullName>
    </submittedName>
</protein>
<reference evidence="6" key="1">
    <citation type="journal article" date="2021" name="J Fungi (Basel)">
        <title>Virulence traits and population genomics of the black yeast Aureobasidium melanogenum.</title>
        <authorList>
            <person name="Cernosa A."/>
            <person name="Sun X."/>
            <person name="Gostincar C."/>
            <person name="Fang C."/>
            <person name="Gunde-Cimerman N."/>
            <person name="Song Z."/>
        </authorList>
    </citation>
    <scope>NUCLEOTIDE SEQUENCE</scope>
    <source>
        <strain evidence="6">EXF-8016</strain>
    </source>
</reference>
<dbReference type="GO" id="GO:0000329">
    <property type="term" value="C:fungal-type vacuole membrane"/>
    <property type="evidence" value="ECO:0007669"/>
    <property type="project" value="InterPro"/>
</dbReference>
<feature type="region of interest" description="Disordered" evidence="1">
    <location>
        <begin position="837"/>
        <end position="912"/>
    </location>
</feature>
<evidence type="ECO:0000256" key="1">
    <source>
        <dbReference type="SAM" id="MobiDB-lite"/>
    </source>
</evidence>
<dbReference type="PANTHER" id="PTHR35895:SF3">
    <property type="entry name" value="PRE-RRNA PROCESSING PROTEIN"/>
    <property type="match status" value="1"/>
</dbReference>
<evidence type="ECO:0000256" key="2">
    <source>
        <dbReference type="SAM" id="Phobius"/>
    </source>
</evidence>
<sequence length="1227" mass="132924">MPDTNSQLSSRPQSAHSVHSSRSHQSTSRNVNDESTPLLASNTDQNVEAQDQIDPSSESTSQSRSPAVTRLLHLFQPQSKSQPRWPSLLALLLLCIVVILIMVLGFLAPSKVQEYAVEAATFEPTSLSIHSFTTTGVTARIQGDFSMRAEKVKDKSVRRFGRFGTWIARKVETGQSSVQVTLPDYKDALLGTAEIPSIVADIRNGHTTHIDFLTELSPGNTDAIRRLAKDFIDGKLQELRVSAEASVPVKSGLINLGRQTVSRAMAFGSDRIPSLPEYKIHKLNFREVELPDLQRAMVADVAVELDNDYPLDFTVPPLGFAILVDNCLPSQPLIQLADATTPSLAVRPEKNLNVSVSGFVRRLPQVFTQACPGSHESPLDNLLGGYIHGNDTTVYVRGSDSPSLDTPRWITDLMSDITVPVPFPGHTFGHLIRNFTMADVHFGLPDPFAEPNTPEAQPRISAVIKALVALPEEMNFNISVGRVRANADVFYHGDKLGYLDLSKWQNANSTRITSAKDQGPLLAVQSAIEKAPLTVTDDDVFTSVLNALLFGGKGVELGIKADVDVEMETALGQLAVRKIPAEGSVPVKPIKRGGVGSFAPKIGNLQILDTGKTSLTLTALVNFTNPTEYSATVPFVDINILTNDTLLGHATAKDIRVVPGNNTNILVTAVWDPRTLGGEEGHQVGVEFLSQYISGFNTTLSLRAHEGTIPAQPSLGRALSRFGVDLPTPNLRGGGGGDGSGGKSEKHFIQDATMHLITRTAEFVLLSPLKTSTLYVTYLNATAFHNEDAVGHIVYDLPFAVPPGTSTSPRLPVDFGSIGYDEVKGALGGSLKMAAKATVGPQAGSRKRTSRRSHTNLSNLRLAPLSRDISPEDDGTSSSPWPHTSYIEGKSAPTTPSILGRSSSRRQLGGAGLSRKLSIHDAEYDPVLVTSHGVPRNALRPDAGDHLMPKAKSEAALNQRPTRAGLPKLRTPLLHPLSASLAVKPHDKQHDNDWFTRAGLATTSMLRESKGQSWLASRHSSTSLQLVQSSDDEEDALASKSAISLQRLHFADDEFSPETPRATSRWGSRFGSRVASARNSRRGSKVGLDSPQLHRDPSDYFGSAAVMPEISVKPDFVDPRDNSDDEDPEQEVARLAREASFGFGPLIDRLVGWTLFDVTEDREATDAETETEDETPTMHERVVHTPVRPSPPRPRQAVATADRQDDPEEGGWKDAAWLLGVASKVLL</sequence>
<feature type="compositionally biased region" description="Basic and acidic residues" evidence="1">
    <location>
        <begin position="942"/>
        <end position="953"/>
    </location>
</feature>
<dbReference type="Pfam" id="PF26150">
    <property type="entry name" value="LEA-2_4"/>
    <property type="match status" value="1"/>
</dbReference>